<gene>
    <name evidence="1" type="ORF">JF887_06670</name>
</gene>
<dbReference type="Proteomes" id="UP000614410">
    <property type="component" value="Unassembled WGS sequence"/>
</dbReference>
<dbReference type="InterPro" id="IPR027396">
    <property type="entry name" value="DsrEFH-like"/>
</dbReference>
<evidence type="ECO:0000313" key="1">
    <source>
        <dbReference type="EMBL" id="MBJ7609100.1"/>
    </source>
</evidence>
<dbReference type="InterPro" id="IPR003787">
    <property type="entry name" value="Sulphur_relay_DsrE/F-like"/>
</dbReference>
<sequence>MSKILISITHGADDADRATVGFVLAGAAVASEQETTVFLSTEGVRLAEPGVADGVHEEGFAPLKELMASFLENGGQILVCSPCAKKRGITEDKLVSGATIVGGARVIELMASGAQTLTY</sequence>
<protein>
    <submittedName>
        <fullName evidence="1">DsrE family protein</fullName>
    </submittedName>
</protein>
<accession>A0A934KN82</accession>
<dbReference type="AlphaFoldDB" id="A0A934KN82"/>
<dbReference type="SUPFAM" id="SSF75169">
    <property type="entry name" value="DsrEFH-like"/>
    <property type="match status" value="1"/>
</dbReference>
<comment type="caution">
    <text evidence="1">The sequence shown here is derived from an EMBL/GenBank/DDBJ whole genome shotgun (WGS) entry which is preliminary data.</text>
</comment>
<evidence type="ECO:0000313" key="2">
    <source>
        <dbReference type="Proteomes" id="UP000614410"/>
    </source>
</evidence>
<dbReference type="EMBL" id="JAEKNN010000029">
    <property type="protein sequence ID" value="MBJ7609100.1"/>
    <property type="molecule type" value="Genomic_DNA"/>
</dbReference>
<reference evidence="1 2" key="1">
    <citation type="submission" date="2020-10" db="EMBL/GenBank/DDBJ databases">
        <title>Ca. Dormibacterota MAGs.</title>
        <authorList>
            <person name="Montgomery K."/>
        </authorList>
    </citation>
    <scope>NUCLEOTIDE SEQUENCE [LARGE SCALE GENOMIC DNA]</scope>
    <source>
        <strain evidence="1">Mitchell_Peninsula_5</strain>
    </source>
</reference>
<name>A0A934KN82_9BACT</name>
<dbReference type="Gene3D" id="3.40.1260.10">
    <property type="entry name" value="DsrEFH-like"/>
    <property type="match status" value="1"/>
</dbReference>
<dbReference type="Pfam" id="PF02635">
    <property type="entry name" value="DsrE"/>
    <property type="match status" value="1"/>
</dbReference>
<organism evidence="1 2">
    <name type="scientific">Candidatus Amunia macphersoniae</name>
    <dbReference type="NCBI Taxonomy" id="3127014"/>
    <lineage>
        <taxon>Bacteria</taxon>
        <taxon>Bacillati</taxon>
        <taxon>Candidatus Dormiibacterota</taxon>
        <taxon>Candidatus Dormibacteria</taxon>
        <taxon>Candidatus Aeolococcales</taxon>
        <taxon>Candidatus Aeolococcaceae</taxon>
        <taxon>Candidatus Amunia</taxon>
    </lineage>
</organism>
<proteinExistence type="predicted"/>